<protein>
    <submittedName>
        <fullName evidence="2">Uncharacterized protein</fullName>
    </submittedName>
</protein>
<feature type="non-terminal residue" evidence="2">
    <location>
        <position position="85"/>
    </location>
</feature>
<dbReference type="EMBL" id="MVIL01001082">
    <property type="protein sequence ID" value="ORB73534.1"/>
    <property type="molecule type" value="Genomic_DNA"/>
</dbReference>
<proteinExistence type="predicted"/>
<feature type="non-terminal residue" evidence="2">
    <location>
        <position position="1"/>
    </location>
</feature>
<gene>
    <name evidence="2" type="ORF">BST46_31060</name>
</gene>
<evidence type="ECO:0000256" key="1">
    <source>
        <dbReference type="SAM" id="MobiDB-lite"/>
    </source>
</evidence>
<reference evidence="2 3" key="1">
    <citation type="submission" date="2017-02" db="EMBL/GenBank/DDBJ databases">
        <title>The new phylogeny of genus Mycobacterium.</title>
        <authorList>
            <person name="Tortoli E."/>
            <person name="Trovato A."/>
            <person name="Cirillo D.M."/>
        </authorList>
    </citation>
    <scope>NUCLEOTIDE SEQUENCE [LARGE SCALE GENOMIC DNA]</scope>
    <source>
        <strain evidence="2 3">CCUG 56329</strain>
    </source>
</reference>
<dbReference type="Proteomes" id="UP000192847">
    <property type="component" value="Unassembled WGS sequence"/>
</dbReference>
<evidence type="ECO:0000313" key="3">
    <source>
        <dbReference type="Proteomes" id="UP000192847"/>
    </source>
</evidence>
<organism evidence="2 3">
    <name type="scientific">Mycobacterium timonense</name>
    <dbReference type="NCBI Taxonomy" id="701043"/>
    <lineage>
        <taxon>Bacteria</taxon>
        <taxon>Bacillati</taxon>
        <taxon>Actinomycetota</taxon>
        <taxon>Actinomycetes</taxon>
        <taxon>Mycobacteriales</taxon>
        <taxon>Mycobacteriaceae</taxon>
        <taxon>Mycobacterium</taxon>
        <taxon>Mycobacterium avium complex (MAC)</taxon>
    </lineage>
</organism>
<comment type="caution">
    <text evidence="2">The sequence shown here is derived from an EMBL/GenBank/DDBJ whole genome shotgun (WGS) entry which is preliminary data.</text>
</comment>
<keyword evidence="3" id="KW-1185">Reference proteome</keyword>
<sequence>IHCGETRSADIVLIPYLPLAPSPSRPMDRGVAGIQGTETELPDDEESAAHLLGDRIAWLYGIEGALPAPRWSQVGAHIEEAKRRT</sequence>
<evidence type="ECO:0000313" key="2">
    <source>
        <dbReference type="EMBL" id="ORB73534.1"/>
    </source>
</evidence>
<feature type="region of interest" description="Disordered" evidence="1">
    <location>
        <begin position="25"/>
        <end position="44"/>
    </location>
</feature>
<name>A0ABX3TBU4_9MYCO</name>
<accession>A0ABX3TBU4</accession>